<dbReference type="AlphaFoldDB" id="A0A1R2CLI4"/>
<evidence type="ECO:0000256" key="1">
    <source>
        <dbReference type="SAM" id="MobiDB-lite"/>
    </source>
</evidence>
<evidence type="ECO:0000313" key="3">
    <source>
        <dbReference type="EMBL" id="OMJ89810.1"/>
    </source>
</evidence>
<keyword evidence="2" id="KW-0472">Membrane</keyword>
<evidence type="ECO:0000256" key="2">
    <source>
        <dbReference type="SAM" id="Phobius"/>
    </source>
</evidence>
<sequence>MRIRHRKVSSFLNQKRKERLNKSQMSGELLNLSMNDSILDKSSGSIQFSLTERSERQSNADEYAPSIDKMLEDGYFTDRIVIPEEKFEGLMQSEIAEEKVPIEPERENSPEKKKDFKEHEEFYEEKLEKNISISKINIILSVFAAGLVIGGIVYVIKKKKNP</sequence>
<feature type="transmembrane region" description="Helical" evidence="2">
    <location>
        <begin position="136"/>
        <end position="156"/>
    </location>
</feature>
<gene>
    <name evidence="3" type="ORF">SteCoe_7988</name>
</gene>
<feature type="region of interest" description="Disordered" evidence="1">
    <location>
        <begin position="97"/>
        <end position="116"/>
    </location>
</feature>
<comment type="caution">
    <text evidence="3">The sequence shown here is derived from an EMBL/GenBank/DDBJ whole genome shotgun (WGS) entry which is preliminary data.</text>
</comment>
<accession>A0A1R2CLI4</accession>
<dbReference type="Proteomes" id="UP000187209">
    <property type="component" value="Unassembled WGS sequence"/>
</dbReference>
<keyword evidence="4" id="KW-1185">Reference proteome</keyword>
<dbReference type="EMBL" id="MPUH01000117">
    <property type="protein sequence ID" value="OMJ89810.1"/>
    <property type="molecule type" value="Genomic_DNA"/>
</dbReference>
<evidence type="ECO:0000313" key="4">
    <source>
        <dbReference type="Proteomes" id="UP000187209"/>
    </source>
</evidence>
<keyword evidence="2" id="KW-1133">Transmembrane helix</keyword>
<reference evidence="3 4" key="1">
    <citation type="submission" date="2016-11" db="EMBL/GenBank/DDBJ databases">
        <title>The macronuclear genome of Stentor coeruleus: a giant cell with tiny introns.</title>
        <authorList>
            <person name="Slabodnick M."/>
            <person name="Ruby J.G."/>
            <person name="Reiff S.B."/>
            <person name="Swart E.C."/>
            <person name="Gosai S."/>
            <person name="Prabakaran S."/>
            <person name="Witkowska E."/>
            <person name="Larue G.E."/>
            <person name="Fisher S."/>
            <person name="Freeman R.M."/>
            <person name="Gunawardena J."/>
            <person name="Chu W."/>
            <person name="Stover N.A."/>
            <person name="Gregory B.D."/>
            <person name="Nowacki M."/>
            <person name="Derisi J."/>
            <person name="Roy S.W."/>
            <person name="Marshall W.F."/>
            <person name="Sood P."/>
        </authorList>
    </citation>
    <scope>NUCLEOTIDE SEQUENCE [LARGE SCALE GENOMIC DNA]</scope>
    <source>
        <strain evidence="3">WM001</strain>
    </source>
</reference>
<keyword evidence="2" id="KW-0812">Transmembrane</keyword>
<proteinExistence type="predicted"/>
<protein>
    <submittedName>
        <fullName evidence="3">Uncharacterized protein</fullName>
    </submittedName>
</protein>
<name>A0A1R2CLI4_9CILI</name>
<organism evidence="3 4">
    <name type="scientific">Stentor coeruleus</name>
    <dbReference type="NCBI Taxonomy" id="5963"/>
    <lineage>
        <taxon>Eukaryota</taxon>
        <taxon>Sar</taxon>
        <taxon>Alveolata</taxon>
        <taxon>Ciliophora</taxon>
        <taxon>Postciliodesmatophora</taxon>
        <taxon>Heterotrichea</taxon>
        <taxon>Heterotrichida</taxon>
        <taxon>Stentoridae</taxon>
        <taxon>Stentor</taxon>
    </lineage>
</organism>